<comment type="caution">
    <text evidence="2">The sequence shown here is derived from an EMBL/GenBank/DDBJ whole genome shotgun (WGS) entry which is preliminary data.</text>
</comment>
<evidence type="ECO:0000256" key="1">
    <source>
        <dbReference type="SAM" id="MobiDB-lite"/>
    </source>
</evidence>
<keyword evidence="3" id="KW-1185">Reference proteome</keyword>
<organism evidence="2 3">
    <name type="scientific">Parelaphostrongylus tenuis</name>
    <name type="common">Meningeal worm</name>
    <dbReference type="NCBI Taxonomy" id="148309"/>
    <lineage>
        <taxon>Eukaryota</taxon>
        <taxon>Metazoa</taxon>
        <taxon>Ecdysozoa</taxon>
        <taxon>Nematoda</taxon>
        <taxon>Chromadorea</taxon>
        <taxon>Rhabditida</taxon>
        <taxon>Rhabditina</taxon>
        <taxon>Rhabditomorpha</taxon>
        <taxon>Strongyloidea</taxon>
        <taxon>Metastrongylidae</taxon>
        <taxon>Parelaphostrongylus</taxon>
    </lineage>
</organism>
<feature type="compositionally biased region" description="Basic and acidic residues" evidence="1">
    <location>
        <begin position="493"/>
        <end position="504"/>
    </location>
</feature>
<evidence type="ECO:0000313" key="3">
    <source>
        <dbReference type="Proteomes" id="UP001196413"/>
    </source>
</evidence>
<reference evidence="2" key="1">
    <citation type="submission" date="2021-06" db="EMBL/GenBank/DDBJ databases">
        <title>Parelaphostrongylus tenuis whole genome reference sequence.</title>
        <authorList>
            <person name="Garwood T.J."/>
            <person name="Larsen P.A."/>
            <person name="Fountain-Jones N.M."/>
            <person name="Garbe J.R."/>
            <person name="Macchietto M.G."/>
            <person name="Kania S.A."/>
            <person name="Gerhold R.W."/>
            <person name="Richards J.E."/>
            <person name="Wolf T.M."/>
        </authorList>
    </citation>
    <scope>NUCLEOTIDE SEQUENCE</scope>
    <source>
        <strain evidence="2">MNPRO001-30</strain>
        <tissue evidence="2">Meninges</tissue>
    </source>
</reference>
<feature type="region of interest" description="Disordered" evidence="1">
    <location>
        <begin position="492"/>
        <end position="536"/>
    </location>
</feature>
<sequence>MSLSSEDSVVRAQRNECENITNTTARSGLTSSPHVIPPLNIADPSSNITALSSSYSQQMNEKRRSVSPISPLPIAQHQLEPQLPPTRPTGTCEYGYTYGSSPYRHGQSVFLGSPKLPTRYQPDHLAQGQINRSTLESRRRQISPFYSRNYAEKLESESYSDRYSSLNRYKASHITGVFCYREFPVNHDWEESSIALQEPVSPTVYLSCAMVIWSVNGYYGFLCEKNTPYGNLHFYADSSTIVQDEDNKTLGELPGDRLLRGHRVEIETEFVEPDVSDPEIHHLIYVRSLAKIGTEINMQAVHSQILVPLTKKTPAPYFRALSESGDLVYVHPSILLAPSLIDSMKVRLSWIRLMYVEDMMHVLCSNRTIRGDVAIAPRWLGDAIGRTCNFKRVLISCEPHGDVVHGYGTVLKALPNHIIISSQNSSDLIYCSVFSVSPWSKVSYKVGVHVRYTACLDMPNSTHKWRCLGIVRTSETDINDCENSVLIEAESSECTREENMERIPSKQMLFGSEDDDRPADPQSETKDGSENMDSCFDITSDELKSSDDQLSKRTNLNINIGLHSPSDHISPITAYPAEANEDIPLCMNEISRNIFSYGDEPHCHFTIPDEVERFHYMNYSPLYKSMEDFVSKSRRWKEKSKSQMLHSELTSKIRRSEKIQLEHQNHNDQVSSNVEMSADSDVSITRFQFIGIDDDIEKILSSTDTPRDLYQAPQCPDGWWYRRTTPRRHPTVVVAEFIENRDIEKDCNENVNVTRLTHCLTIRNAGVFDEDGLLVDCPATIAQKTTGLNSIVNNSEKDELTVMSLLRNDQVIGNFFSPLLMNIPESMSTKDS</sequence>
<proteinExistence type="predicted"/>
<protein>
    <submittedName>
        <fullName evidence="2">Uncharacterized protein</fullName>
    </submittedName>
</protein>
<dbReference type="EMBL" id="JAHQIW010004230">
    <property type="protein sequence ID" value="KAJ1361588.1"/>
    <property type="molecule type" value="Genomic_DNA"/>
</dbReference>
<name>A0AAD5QR60_PARTN</name>
<evidence type="ECO:0000313" key="2">
    <source>
        <dbReference type="EMBL" id="KAJ1361588.1"/>
    </source>
</evidence>
<dbReference type="Proteomes" id="UP001196413">
    <property type="component" value="Unassembled WGS sequence"/>
</dbReference>
<gene>
    <name evidence="2" type="ORF">KIN20_020874</name>
</gene>
<dbReference type="AlphaFoldDB" id="A0AAD5QR60"/>
<accession>A0AAD5QR60</accession>